<evidence type="ECO:0000313" key="2">
    <source>
        <dbReference type="EMBL" id="TNN53506.1"/>
    </source>
</evidence>
<gene>
    <name evidence="2" type="ORF">EYF80_036279</name>
</gene>
<protein>
    <submittedName>
        <fullName evidence="2">Uncharacterized protein</fullName>
    </submittedName>
</protein>
<evidence type="ECO:0000313" key="3">
    <source>
        <dbReference type="Proteomes" id="UP000314294"/>
    </source>
</evidence>
<dbReference type="AlphaFoldDB" id="A0A4Z2GJ77"/>
<feature type="compositionally biased region" description="Basic and acidic residues" evidence="1">
    <location>
        <begin position="36"/>
        <end position="49"/>
    </location>
</feature>
<comment type="caution">
    <text evidence="2">The sequence shown here is derived from an EMBL/GenBank/DDBJ whole genome shotgun (WGS) entry which is preliminary data.</text>
</comment>
<dbReference type="EMBL" id="SRLO01000514">
    <property type="protein sequence ID" value="TNN53506.1"/>
    <property type="molecule type" value="Genomic_DNA"/>
</dbReference>
<reference evidence="2 3" key="1">
    <citation type="submission" date="2019-03" db="EMBL/GenBank/DDBJ databases">
        <title>First draft genome of Liparis tanakae, snailfish: a comprehensive survey of snailfish specific genes.</title>
        <authorList>
            <person name="Kim W."/>
            <person name="Song I."/>
            <person name="Jeong J.-H."/>
            <person name="Kim D."/>
            <person name="Kim S."/>
            <person name="Ryu S."/>
            <person name="Song J.Y."/>
            <person name="Lee S.K."/>
        </authorList>
    </citation>
    <scope>NUCLEOTIDE SEQUENCE [LARGE SCALE GENOMIC DNA]</scope>
    <source>
        <tissue evidence="2">Muscle</tissue>
    </source>
</reference>
<feature type="compositionally biased region" description="Polar residues" evidence="1">
    <location>
        <begin position="105"/>
        <end position="117"/>
    </location>
</feature>
<keyword evidence="3" id="KW-1185">Reference proteome</keyword>
<name>A0A4Z2GJ77_9TELE</name>
<organism evidence="2 3">
    <name type="scientific">Liparis tanakae</name>
    <name type="common">Tanaka's snailfish</name>
    <dbReference type="NCBI Taxonomy" id="230148"/>
    <lineage>
        <taxon>Eukaryota</taxon>
        <taxon>Metazoa</taxon>
        <taxon>Chordata</taxon>
        <taxon>Craniata</taxon>
        <taxon>Vertebrata</taxon>
        <taxon>Euteleostomi</taxon>
        <taxon>Actinopterygii</taxon>
        <taxon>Neopterygii</taxon>
        <taxon>Teleostei</taxon>
        <taxon>Neoteleostei</taxon>
        <taxon>Acanthomorphata</taxon>
        <taxon>Eupercaria</taxon>
        <taxon>Perciformes</taxon>
        <taxon>Cottioidei</taxon>
        <taxon>Cottales</taxon>
        <taxon>Liparidae</taxon>
        <taxon>Liparis</taxon>
    </lineage>
</organism>
<evidence type="ECO:0000256" key="1">
    <source>
        <dbReference type="SAM" id="MobiDB-lite"/>
    </source>
</evidence>
<dbReference type="Proteomes" id="UP000314294">
    <property type="component" value="Unassembled WGS sequence"/>
</dbReference>
<feature type="region of interest" description="Disordered" evidence="1">
    <location>
        <begin position="1"/>
        <end position="124"/>
    </location>
</feature>
<sequence length="130" mass="13842">MASREGDMASHEGDMASRVGDMASRAGDMASCEGDMASREGDMASREGDMASCEGAPAAGRVESKRRAQSRDVQVLDQMTDPVHYPARRLTTLPQKLMQRHESSPLASHTHTLSSGGTPLAAPAKLRCTL</sequence>
<accession>A0A4Z2GJ77</accession>
<feature type="compositionally biased region" description="Basic and acidic residues" evidence="1">
    <location>
        <begin position="1"/>
        <end position="15"/>
    </location>
</feature>
<dbReference type="Gene3D" id="1.20.5.170">
    <property type="match status" value="1"/>
</dbReference>
<proteinExistence type="predicted"/>